<evidence type="ECO:0000313" key="5">
    <source>
        <dbReference type="EMBL" id="ROR83755.1"/>
    </source>
</evidence>
<evidence type="ECO:0000259" key="4">
    <source>
        <dbReference type="PROSITE" id="PS50106"/>
    </source>
</evidence>
<dbReference type="InterPro" id="IPR036034">
    <property type="entry name" value="PDZ_sf"/>
</dbReference>
<evidence type="ECO:0000256" key="3">
    <source>
        <dbReference type="SAM" id="MobiDB-lite"/>
    </source>
</evidence>
<dbReference type="SMART" id="SM00228">
    <property type="entry name" value="PDZ"/>
    <property type="match status" value="1"/>
</dbReference>
<evidence type="ECO:0000313" key="6">
    <source>
        <dbReference type="Proteomes" id="UP000266915"/>
    </source>
</evidence>
<evidence type="ECO:0000256" key="1">
    <source>
        <dbReference type="ARBA" id="ARBA00022670"/>
    </source>
</evidence>
<dbReference type="PANTHER" id="PTHR43343:SF3">
    <property type="entry name" value="PROTEASE DO-LIKE 8, CHLOROPLASTIC"/>
    <property type="match status" value="1"/>
</dbReference>
<dbReference type="PANTHER" id="PTHR43343">
    <property type="entry name" value="PEPTIDASE S12"/>
    <property type="match status" value="1"/>
</dbReference>
<protein>
    <submittedName>
        <fullName evidence="5">S1-C subfamily serine protease</fullName>
    </submittedName>
</protein>
<dbReference type="PROSITE" id="PS50106">
    <property type="entry name" value="PDZ"/>
    <property type="match status" value="1"/>
</dbReference>
<dbReference type="Gene3D" id="2.30.42.10">
    <property type="match status" value="1"/>
</dbReference>
<accession>A0A3N2C8C9</accession>
<dbReference type="SUPFAM" id="SSF50156">
    <property type="entry name" value="PDZ domain-like"/>
    <property type="match status" value="1"/>
</dbReference>
<dbReference type="EMBL" id="RKHL01000001">
    <property type="protein sequence ID" value="ROR83755.1"/>
    <property type="molecule type" value="Genomic_DNA"/>
</dbReference>
<dbReference type="InterPro" id="IPR033116">
    <property type="entry name" value="TRYPSIN_SER"/>
</dbReference>
<name>A0A3N2C8C9_9MICO</name>
<keyword evidence="1 5" id="KW-0645">Protease</keyword>
<dbReference type="InterPro" id="IPR001940">
    <property type="entry name" value="Peptidase_S1C"/>
</dbReference>
<evidence type="ECO:0000256" key="2">
    <source>
        <dbReference type="ARBA" id="ARBA00022801"/>
    </source>
</evidence>
<gene>
    <name evidence="5" type="ORF">EDD42_3872</name>
</gene>
<feature type="domain" description="PDZ" evidence="4">
    <location>
        <begin position="436"/>
        <end position="523"/>
    </location>
</feature>
<reference evidence="5 6" key="1">
    <citation type="submission" date="2018-11" db="EMBL/GenBank/DDBJ databases">
        <title>Sequencing the genomes of 1000 actinobacteria strains.</title>
        <authorList>
            <person name="Klenk H.-P."/>
        </authorList>
    </citation>
    <scope>NUCLEOTIDE SEQUENCE [LARGE SCALE GENOMIC DNA]</scope>
    <source>
        <strain evidence="5 6">DSM 14012</strain>
    </source>
</reference>
<keyword evidence="2" id="KW-0378">Hydrolase</keyword>
<dbReference type="Gene3D" id="2.40.10.120">
    <property type="match status" value="1"/>
</dbReference>
<dbReference type="Proteomes" id="UP000266915">
    <property type="component" value="Unassembled WGS sequence"/>
</dbReference>
<dbReference type="AlphaFoldDB" id="A0A3N2C8C9"/>
<feature type="compositionally biased region" description="Low complexity" evidence="3">
    <location>
        <begin position="39"/>
        <end position="49"/>
    </location>
</feature>
<feature type="compositionally biased region" description="Polar residues" evidence="3">
    <location>
        <begin position="130"/>
        <end position="154"/>
    </location>
</feature>
<dbReference type="GO" id="GO:0004252">
    <property type="term" value="F:serine-type endopeptidase activity"/>
    <property type="evidence" value="ECO:0007669"/>
    <property type="project" value="InterPro"/>
</dbReference>
<dbReference type="PROSITE" id="PS00135">
    <property type="entry name" value="TRYPSIN_SER"/>
    <property type="match status" value="1"/>
</dbReference>
<dbReference type="PRINTS" id="PR00834">
    <property type="entry name" value="PROTEASES2C"/>
</dbReference>
<dbReference type="SUPFAM" id="SSF50494">
    <property type="entry name" value="Trypsin-like serine proteases"/>
    <property type="match status" value="1"/>
</dbReference>
<dbReference type="InterPro" id="IPR051201">
    <property type="entry name" value="Chloro_Bact_Ser_Proteases"/>
</dbReference>
<feature type="region of interest" description="Disordered" evidence="3">
    <location>
        <begin position="1"/>
        <end position="157"/>
    </location>
</feature>
<sequence>MVESDVSLGFRESDDLSTPAERNPVNTTPDPERPEPRPADGTQASQPSSAPAPDPYQPPTGSYQPQAGLDVTPPAGYPGNTTGGGPRPDTTTPFGYATAPHTMYGQQPSGHPQDPRGPYGRFGDSRHPDTQPSAWQSQPYGQQTIPQPPSSTGTPAKKQPIGWIIAAATAATVVSLVTGGLGLASLAAGAFQSVAASSQVTETVPDEGGQSFRAPGGQPGAQQATPDAATANTRSATAAESVGVVDIDTELAYQGAAAAGTGMILTADGQILTNNHVVAGATSIVVTVVTTGEKYDARVVGTDATNDVALLQLDGASGLDTVAIDDDGGAAVGDAVTGVGNAGGTGGTPSAADGSVTALDQDITVQDESTGSGKQLTGLIQTDADIQSGDSGGPLYDSEGEVVGVDTAASSGGTDIDGFAIPIDDALSIVDQIRTGVETDTVSIGYPAFIGIGLAASGAAQTVPGAVVGSVIENTPAASIGLAAGDVITGLNGVAMDSAQTLTATMATLDPGQTVSVTWTTASGTSQTADVTLIEGPVA</sequence>
<proteinExistence type="predicted"/>
<comment type="caution">
    <text evidence="5">The sequence shown here is derived from an EMBL/GenBank/DDBJ whole genome shotgun (WGS) entry which is preliminary data.</text>
</comment>
<dbReference type="GO" id="GO:0006508">
    <property type="term" value="P:proteolysis"/>
    <property type="evidence" value="ECO:0007669"/>
    <property type="project" value="UniProtKB-KW"/>
</dbReference>
<dbReference type="Pfam" id="PF13180">
    <property type="entry name" value="PDZ_2"/>
    <property type="match status" value="1"/>
</dbReference>
<dbReference type="InterPro" id="IPR009003">
    <property type="entry name" value="Peptidase_S1_PA"/>
</dbReference>
<dbReference type="Pfam" id="PF13365">
    <property type="entry name" value="Trypsin_2"/>
    <property type="match status" value="1"/>
</dbReference>
<feature type="region of interest" description="Disordered" evidence="3">
    <location>
        <begin position="201"/>
        <end position="235"/>
    </location>
</feature>
<dbReference type="InterPro" id="IPR001478">
    <property type="entry name" value="PDZ"/>
</dbReference>
<organism evidence="5 6">
    <name type="scientific">Plantibacter flavus</name>
    <dbReference type="NCBI Taxonomy" id="150123"/>
    <lineage>
        <taxon>Bacteria</taxon>
        <taxon>Bacillati</taxon>
        <taxon>Actinomycetota</taxon>
        <taxon>Actinomycetes</taxon>
        <taxon>Micrococcales</taxon>
        <taxon>Microbacteriaceae</taxon>
        <taxon>Plantibacter</taxon>
    </lineage>
</organism>
<keyword evidence="6" id="KW-1185">Reference proteome</keyword>